<evidence type="ECO:0000256" key="1">
    <source>
        <dbReference type="SAM" id="Coils"/>
    </source>
</evidence>
<dbReference type="KEGG" id="pswu:SY83_20410"/>
<evidence type="ECO:0000256" key="2">
    <source>
        <dbReference type="SAM" id="MobiDB-lite"/>
    </source>
</evidence>
<evidence type="ECO:0000313" key="4">
    <source>
        <dbReference type="Proteomes" id="UP000076927"/>
    </source>
</evidence>
<proteinExistence type="predicted"/>
<feature type="coiled-coil region" evidence="1">
    <location>
        <begin position="256"/>
        <end position="287"/>
    </location>
</feature>
<dbReference type="Pfam" id="PF11079">
    <property type="entry name" value="YqhG"/>
    <property type="match status" value="2"/>
</dbReference>
<accession>A0A172TML8</accession>
<evidence type="ECO:0000313" key="3">
    <source>
        <dbReference type="EMBL" id="ANE48260.1"/>
    </source>
</evidence>
<keyword evidence="4" id="KW-1185">Reference proteome</keyword>
<dbReference type="InterPro" id="IPR024562">
    <property type="entry name" value="YqhG"/>
</dbReference>
<gene>
    <name evidence="3" type="ORF">SY83_20410</name>
</gene>
<feature type="region of interest" description="Disordered" evidence="2">
    <location>
        <begin position="77"/>
        <end position="104"/>
    </location>
</feature>
<name>A0A172TML8_9BACL</name>
<dbReference type="Proteomes" id="UP000076927">
    <property type="component" value="Chromosome"/>
</dbReference>
<dbReference type="RefSeq" id="WP_068609893.1">
    <property type="nucleotide sequence ID" value="NZ_CP011388.1"/>
</dbReference>
<reference evidence="3 4" key="1">
    <citation type="submission" date="2015-01" db="EMBL/GenBank/DDBJ databases">
        <title>Paenibacillus swuensis/DY6/whole genome sequencing.</title>
        <authorList>
            <person name="Kim M.K."/>
            <person name="Srinivasan S."/>
            <person name="Lee J.-J."/>
        </authorList>
    </citation>
    <scope>NUCLEOTIDE SEQUENCE [LARGE SCALE GENOMIC DNA]</scope>
    <source>
        <strain evidence="3 4">DY6</strain>
    </source>
</reference>
<dbReference type="AlphaFoldDB" id="A0A172TML8"/>
<organism evidence="3 4">
    <name type="scientific">Paenibacillus swuensis</name>
    <dbReference type="NCBI Taxonomy" id="1178515"/>
    <lineage>
        <taxon>Bacteria</taxon>
        <taxon>Bacillati</taxon>
        <taxon>Bacillota</taxon>
        <taxon>Bacilli</taxon>
        <taxon>Bacillales</taxon>
        <taxon>Paenibacillaceae</taxon>
        <taxon>Paenibacillus</taxon>
    </lineage>
</organism>
<protein>
    <submittedName>
        <fullName evidence="3">Uncharacterized protein</fullName>
    </submittedName>
</protein>
<keyword evidence="1" id="KW-0175">Coiled coil</keyword>
<dbReference type="EMBL" id="CP011388">
    <property type="protein sequence ID" value="ANE48260.1"/>
    <property type="molecule type" value="Genomic_DNA"/>
</dbReference>
<sequence length="329" mass="37264">MNPKQVQKYVMRYLDTTECQVLEKHPAYVTAKLSPDADRDLTGRSYYWSFVERTGAPPQTMTYTFVFDPEKHEELKAAKAVPPQGQPAPGGAQVSPGAAGPQQPASDSILGRYFGFVPTAPVARVPQDHVTFGSKRLQQIFNVARAKGRCVCLFEEPAREQSRAGSSMQYSTWLCVNFKAQFICDMKRDELHSLAMNLSTGEIVENFYPGLLERKLTPKLPAQAHTPKRTVTLAKAVTQLEQLLERKIKRYDHAWANEAQERLQEELARIQAYYEDLLKAAEEEEKKAEIQTQFDNRAKEIRWQYKPRVEINAVSSGIFHLDPMNAAGN</sequence>
<feature type="compositionally biased region" description="Low complexity" evidence="2">
    <location>
        <begin position="78"/>
        <end position="104"/>
    </location>
</feature>
<dbReference type="PATRIC" id="fig|1178515.4.peg.4131"/>
<dbReference type="STRING" id="1178515.SY83_20410"/>